<evidence type="ECO:0000313" key="4">
    <source>
        <dbReference type="EMBL" id="KAG1335325.1"/>
    </source>
</evidence>
<keyword evidence="2" id="KW-0539">Nucleus</keyword>
<name>A0A8K0I3T1_COCNU</name>
<comment type="subcellular location">
    <subcellularLocation>
        <location evidence="1">Nucleus</location>
    </subcellularLocation>
</comment>
<dbReference type="AlphaFoldDB" id="A0A8K0I3T1"/>
<dbReference type="EMBL" id="CM017874">
    <property type="protein sequence ID" value="KAG1335325.1"/>
    <property type="molecule type" value="Genomic_DNA"/>
</dbReference>
<reference evidence="4" key="2">
    <citation type="submission" date="2019-07" db="EMBL/GenBank/DDBJ databases">
        <authorList>
            <person name="Yang Y."/>
            <person name="Bocs S."/>
            <person name="Baudouin L."/>
        </authorList>
    </citation>
    <scope>NUCLEOTIDE SEQUENCE</scope>
    <source>
        <tissue evidence="4">Spear leaf of Hainan Tall coconut</tissue>
    </source>
</reference>
<dbReference type="PANTHER" id="PTHR33172">
    <property type="entry name" value="OS08G0516900 PROTEIN"/>
    <property type="match status" value="1"/>
</dbReference>
<comment type="caution">
    <text evidence="4">The sequence shown here is derived from an EMBL/GenBank/DDBJ whole genome shotgun (WGS) entry which is preliminary data.</text>
</comment>
<protein>
    <submittedName>
        <fullName evidence="4">Uncharacterized protein</fullName>
    </submittedName>
</protein>
<dbReference type="OrthoDB" id="1938584at2759"/>
<dbReference type="PANTHER" id="PTHR33172:SF29">
    <property type="entry name" value="OS06G0559400 PROTEIN"/>
    <property type="match status" value="1"/>
</dbReference>
<feature type="region of interest" description="Disordered" evidence="3">
    <location>
        <begin position="1"/>
        <end position="31"/>
    </location>
</feature>
<dbReference type="GO" id="GO:0005634">
    <property type="term" value="C:nucleus"/>
    <property type="evidence" value="ECO:0007669"/>
    <property type="project" value="UniProtKB-SubCell"/>
</dbReference>
<gene>
    <name evidence="4" type="ORF">COCNU_03G014440</name>
</gene>
<dbReference type="Proteomes" id="UP000797356">
    <property type="component" value="Chromosome 3"/>
</dbReference>
<evidence type="ECO:0000256" key="3">
    <source>
        <dbReference type="SAM" id="MobiDB-lite"/>
    </source>
</evidence>
<sequence length="223" mass="24353">MFSSSSDLTDDATSSSPKLFSPSSNPSKLNSDGPLLDLTSLMAQLPIRRGLSKHFQGKSQSFTSLSDARCIDDLAKKEIPYKKRMKPWKSYAGDPRCKAHHNFHHPIAFIRIIKHATELGDHGLGLDHVLDGGKDVAVREMPKVPNEKLKVVIPNEGVDEDVSGLVVILKDLLICELLKGVDDIDGGVNVVVAKEIDDGGDGVESDETQIELKVANEDRLIFS</sequence>
<organism evidence="4 5">
    <name type="scientific">Cocos nucifera</name>
    <name type="common">Coconut palm</name>
    <dbReference type="NCBI Taxonomy" id="13894"/>
    <lineage>
        <taxon>Eukaryota</taxon>
        <taxon>Viridiplantae</taxon>
        <taxon>Streptophyta</taxon>
        <taxon>Embryophyta</taxon>
        <taxon>Tracheophyta</taxon>
        <taxon>Spermatophyta</taxon>
        <taxon>Magnoliopsida</taxon>
        <taxon>Liliopsida</taxon>
        <taxon>Arecaceae</taxon>
        <taxon>Arecoideae</taxon>
        <taxon>Cocoseae</taxon>
        <taxon>Attaleinae</taxon>
        <taxon>Cocos</taxon>
    </lineage>
</organism>
<dbReference type="GO" id="GO:0006950">
    <property type="term" value="P:response to stress"/>
    <property type="evidence" value="ECO:0007669"/>
    <property type="project" value="UniProtKB-ARBA"/>
</dbReference>
<accession>A0A8K0I3T1</accession>
<dbReference type="InterPro" id="IPR051992">
    <property type="entry name" value="OxStress_Response_Reg"/>
</dbReference>
<evidence type="ECO:0000256" key="2">
    <source>
        <dbReference type="ARBA" id="ARBA00023242"/>
    </source>
</evidence>
<proteinExistence type="predicted"/>
<reference evidence="4" key="1">
    <citation type="journal article" date="2017" name="Gigascience">
        <title>The genome draft of coconut (Cocos nucifera).</title>
        <authorList>
            <person name="Xiao Y."/>
            <person name="Xu P."/>
            <person name="Fan H."/>
            <person name="Baudouin L."/>
            <person name="Xia W."/>
            <person name="Bocs S."/>
            <person name="Xu J."/>
            <person name="Li Q."/>
            <person name="Guo A."/>
            <person name="Zhou L."/>
            <person name="Li J."/>
            <person name="Wu Y."/>
            <person name="Ma Z."/>
            <person name="Armero A."/>
            <person name="Issali A.E."/>
            <person name="Liu N."/>
            <person name="Peng M."/>
            <person name="Yang Y."/>
        </authorList>
    </citation>
    <scope>NUCLEOTIDE SEQUENCE</scope>
    <source>
        <tissue evidence="4">Spear leaf of Hainan Tall coconut</tissue>
    </source>
</reference>
<keyword evidence="5" id="KW-1185">Reference proteome</keyword>
<evidence type="ECO:0000313" key="5">
    <source>
        <dbReference type="Proteomes" id="UP000797356"/>
    </source>
</evidence>
<evidence type="ECO:0000256" key="1">
    <source>
        <dbReference type="ARBA" id="ARBA00004123"/>
    </source>
</evidence>